<gene>
    <name evidence="12" type="primary">fliL</name>
    <name evidence="12" type="ORF">ACFO5X_13345</name>
</gene>
<keyword evidence="13" id="KW-1185">Reference proteome</keyword>
<keyword evidence="10" id="KW-0997">Cell inner membrane</keyword>
<keyword evidence="12" id="KW-0966">Cell projection</keyword>
<evidence type="ECO:0000256" key="3">
    <source>
        <dbReference type="ARBA" id="ARBA00008281"/>
    </source>
</evidence>
<feature type="region of interest" description="Disordered" evidence="11">
    <location>
        <begin position="30"/>
        <end position="62"/>
    </location>
</feature>
<evidence type="ECO:0000256" key="9">
    <source>
        <dbReference type="ARBA" id="ARBA00023136"/>
    </source>
</evidence>
<evidence type="ECO:0000256" key="8">
    <source>
        <dbReference type="ARBA" id="ARBA00022989"/>
    </source>
</evidence>
<reference evidence="13" key="1">
    <citation type="journal article" date="2019" name="Int. J. Syst. Evol. Microbiol.">
        <title>The Global Catalogue of Microorganisms (GCM) 10K type strain sequencing project: providing services to taxonomists for standard genome sequencing and annotation.</title>
        <authorList>
            <consortium name="The Broad Institute Genomics Platform"/>
            <consortium name="The Broad Institute Genome Sequencing Center for Infectious Disease"/>
            <person name="Wu L."/>
            <person name="Ma J."/>
        </authorList>
    </citation>
    <scope>NUCLEOTIDE SEQUENCE [LARGE SCALE GENOMIC DNA]</scope>
    <source>
        <strain evidence="13">CGMCC 4.7283</strain>
    </source>
</reference>
<dbReference type="InterPro" id="IPR005503">
    <property type="entry name" value="FliL"/>
</dbReference>
<keyword evidence="12" id="KW-0969">Cilium</keyword>
<evidence type="ECO:0000256" key="7">
    <source>
        <dbReference type="ARBA" id="ARBA00022779"/>
    </source>
</evidence>
<keyword evidence="9 10" id="KW-0472">Membrane</keyword>
<keyword evidence="6" id="KW-0812">Transmembrane</keyword>
<evidence type="ECO:0000313" key="12">
    <source>
        <dbReference type="EMBL" id="MFC4669541.1"/>
    </source>
</evidence>
<evidence type="ECO:0000256" key="11">
    <source>
        <dbReference type="SAM" id="MobiDB-lite"/>
    </source>
</evidence>
<protein>
    <recommendedName>
        <fullName evidence="10">Flagellar protein FliL</fullName>
    </recommendedName>
</protein>
<keyword evidence="5 10" id="KW-0145">Chemotaxis</keyword>
<comment type="caution">
    <text evidence="12">The sequence shown here is derived from an EMBL/GenBank/DDBJ whole genome shotgun (WGS) entry which is preliminary data.</text>
</comment>
<keyword evidence="4" id="KW-1003">Cell membrane</keyword>
<evidence type="ECO:0000256" key="10">
    <source>
        <dbReference type="RuleBase" id="RU364125"/>
    </source>
</evidence>
<evidence type="ECO:0000256" key="4">
    <source>
        <dbReference type="ARBA" id="ARBA00022475"/>
    </source>
</evidence>
<proteinExistence type="inferred from homology"/>
<dbReference type="Pfam" id="PF03748">
    <property type="entry name" value="FliL"/>
    <property type="match status" value="1"/>
</dbReference>
<evidence type="ECO:0000256" key="2">
    <source>
        <dbReference type="ARBA" id="ARBA00004162"/>
    </source>
</evidence>
<accession>A0ABV9KIY2</accession>
<keyword evidence="12" id="KW-0282">Flagellum</keyword>
<organism evidence="12 13">
    <name type="scientific">Seohaeicola nanhaiensis</name>
    <dbReference type="NCBI Taxonomy" id="1387282"/>
    <lineage>
        <taxon>Bacteria</taxon>
        <taxon>Pseudomonadati</taxon>
        <taxon>Pseudomonadota</taxon>
        <taxon>Alphaproteobacteria</taxon>
        <taxon>Rhodobacterales</taxon>
        <taxon>Roseobacteraceae</taxon>
        <taxon>Seohaeicola</taxon>
    </lineage>
</organism>
<comment type="similarity">
    <text evidence="3 10">Belongs to the FliL family.</text>
</comment>
<evidence type="ECO:0000256" key="1">
    <source>
        <dbReference type="ARBA" id="ARBA00002254"/>
    </source>
</evidence>
<sequence length="170" mass="18096">MLLIAAIGVLSVVGAGAGYFLATTMGSGSEPAAETAHVTPPPAAPAAVHGGGHGEGETAPVPKNEMAVTPFKEIIVNINATTATGRTTSRFMKLNVALVYDETLAGAERIEERRLFIRDSFQDYLRLLTEQDLRGSLGLTLVKQELLHRARTVTESMSPQEILVADLIVQ</sequence>
<keyword evidence="7 10" id="KW-0283">Flagellar rotation</keyword>
<dbReference type="RefSeq" id="WP_380717970.1">
    <property type="nucleotide sequence ID" value="NZ_JBHSGI010000015.1"/>
</dbReference>
<evidence type="ECO:0000256" key="5">
    <source>
        <dbReference type="ARBA" id="ARBA00022500"/>
    </source>
</evidence>
<comment type="subcellular location">
    <subcellularLocation>
        <location evidence="10">Cell inner membrane</location>
    </subcellularLocation>
    <subcellularLocation>
        <location evidence="2">Cell membrane</location>
        <topology evidence="2">Single-pass membrane protein</topology>
    </subcellularLocation>
</comment>
<evidence type="ECO:0000256" key="6">
    <source>
        <dbReference type="ARBA" id="ARBA00022692"/>
    </source>
</evidence>
<comment type="function">
    <text evidence="1 10">Controls the rotational direction of flagella during chemotaxis.</text>
</comment>
<keyword evidence="8" id="KW-1133">Transmembrane helix</keyword>
<dbReference type="Proteomes" id="UP001595973">
    <property type="component" value="Unassembled WGS sequence"/>
</dbReference>
<dbReference type="EMBL" id="JBHSGI010000015">
    <property type="protein sequence ID" value="MFC4669541.1"/>
    <property type="molecule type" value="Genomic_DNA"/>
</dbReference>
<name>A0ABV9KIY2_9RHOB</name>
<evidence type="ECO:0000313" key="13">
    <source>
        <dbReference type="Proteomes" id="UP001595973"/>
    </source>
</evidence>